<gene>
    <name evidence="1" type="ORF">BpHYR1_023791</name>
</gene>
<reference evidence="1 2" key="1">
    <citation type="journal article" date="2018" name="Sci. Rep.">
        <title>Genomic signatures of local adaptation to the degree of environmental predictability in rotifers.</title>
        <authorList>
            <person name="Franch-Gras L."/>
            <person name="Hahn C."/>
            <person name="Garcia-Roger E.M."/>
            <person name="Carmona M.J."/>
            <person name="Serra M."/>
            <person name="Gomez A."/>
        </authorList>
    </citation>
    <scope>NUCLEOTIDE SEQUENCE [LARGE SCALE GENOMIC DNA]</scope>
    <source>
        <strain evidence="1">HYR1</strain>
    </source>
</reference>
<accession>A0A3M7QHS4</accession>
<organism evidence="1 2">
    <name type="scientific">Brachionus plicatilis</name>
    <name type="common">Marine rotifer</name>
    <name type="synonym">Brachionus muelleri</name>
    <dbReference type="NCBI Taxonomy" id="10195"/>
    <lineage>
        <taxon>Eukaryota</taxon>
        <taxon>Metazoa</taxon>
        <taxon>Spiralia</taxon>
        <taxon>Gnathifera</taxon>
        <taxon>Rotifera</taxon>
        <taxon>Eurotatoria</taxon>
        <taxon>Monogononta</taxon>
        <taxon>Pseudotrocha</taxon>
        <taxon>Ploima</taxon>
        <taxon>Brachionidae</taxon>
        <taxon>Brachionus</taxon>
    </lineage>
</organism>
<dbReference type="EMBL" id="REGN01006075">
    <property type="protein sequence ID" value="RNA10986.1"/>
    <property type="molecule type" value="Genomic_DNA"/>
</dbReference>
<sequence length="87" mass="10107">MNCVIGLFRHIHHNIKCIFGFCSIVLAASQQIFEQKLVFSNSLYWFYEIGISRETPHLVMISSNKKKIMNIFKKKKQSLVKKVSSSN</sequence>
<evidence type="ECO:0000313" key="1">
    <source>
        <dbReference type="EMBL" id="RNA10986.1"/>
    </source>
</evidence>
<dbReference type="AlphaFoldDB" id="A0A3M7QHS4"/>
<protein>
    <submittedName>
        <fullName evidence="1">Uncharacterized protein</fullName>
    </submittedName>
</protein>
<keyword evidence="2" id="KW-1185">Reference proteome</keyword>
<comment type="caution">
    <text evidence="1">The sequence shown here is derived from an EMBL/GenBank/DDBJ whole genome shotgun (WGS) entry which is preliminary data.</text>
</comment>
<dbReference type="Proteomes" id="UP000276133">
    <property type="component" value="Unassembled WGS sequence"/>
</dbReference>
<name>A0A3M7QHS4_BRAPC</name>
<evidence type="ECO:0000313" key="2">
    <source>
        <dbReference type="Proteomes" id="UP000276133"/>
    </source>
</evidence>
<proteinExistence type="predicted"/>